<dbReference type="PANTHER" id="PTHR34488">
    <property type="entry name" value="SI:CH211-245H14.1-RELATED"/>
    <property type="match status" value="1"/>
</dbReference>
<organism evidence="1 2">
    <name type="scientific">Clarias magur</name>
    <name type="common">Asian catfish</name>
    <name type="synonym">Macropteronotus magur</name>
    <dbReference type="NCBI Taxonomy" id="1594786"/>
    <lineage>
        <taxon>Eukaryota</taxon>
        <taxon>Metazoa</taxon>
        <taxon>Chordata</taxon>
        <taxon>Craniata</taxon>
        <taxon>Vertebrata</taxon>
        <taxon>Euteleostomi</taxon>
        <taxon>Actinopterygii</taxon>
        <taxon>Neopterygii</taxon>
        <taxon>Teleostei</taxon>
        <taxon>Ostariophysi</taxon>
        <taxon>Siluriformes</taxon>
        <taxon>Clariidae</taxon>
        <taxon>Clarias</taxon>
    </lineage>
</organism>
<evidence type="ECO:0000313" key="1">
    <source>
        <dbReference type="EMBL" id="KAF5900182.1"/>
    </source>
</evidence>
<comment type="caution">
    <text evidence="1">The sequence shown here is derived from an EMBL/GenBank/DDBJ whole genome shotgun (WGS) entry which is preliminary data.</text>
</comment>
<gene>
    <name evidence="1" type="ORF">DAT39_010095</name>
</gene>
<evidence type="ECO:0000313" key="2">
    <source>
        <dbReference type="Proteomes" id="UP000727407"/>
    </source>
</evidence>
<name>A0A8J4X198_CLAMG</name>
<reference evidence="1" key="1">
    <citation type="submission" date="2020-07" db="EMBL/GenBank/DDBJ databases">
        <title>Clarias magur genome sequencing, assembly and annotation.</title>
        <authorList>
            <person name="Kushwaha B."/>
            <person name="Kumar R."/>
            <person name="Das P."/>
            <person name="Joshi C.G."/>
            <person name="Kumar D."/>
            <person name="Nagpure N.S."/>
            <person name="Pandey M."/>
            <person name="Agarwal S."/>
            <person name="Srivastava S."/>
            <person name="Singh M."/>
            <person name="Sahoo L."/>
            <person name="Jayasankar P."/>
            <person name="Meher P.K."/>
            <person name="Koringa P.G."/>
            <person name="Iquebal M.A."/>
            <person name="Das S.P."/>
            <person name="Bit A."/>
            <person name="Patnaik S."/>
            <person name="Patel N."/>
            <person name="Shah T.M."/>
            <person name="Hinsu A."/>
            <person name="Jena J.K."/>
        </authorList>
    </citation>
    <scope>NUCLEOTIDE SEQUENCE</scope>
    <source>
        <strain evidence="1">CIFAMagur01</strain>
        <tissue evidence="1">Testis</tissue>
    </source>
</reference>
<dbReference type="AlphaFoldDB" id="A0A8J4X198"/>
<proteinExistence type="predicted"/>
<dbReference type="EMBL" id="QNUK01000143">
    <property type="protein sequence ID" value="KAF5900182.1"/>
    <property type="molecule type" value="Genomic_DNA"/>
</dbReference>
<accession>A0A8J4X198</accession>
<sequence length="957" mass="107281">MATAGHIADQTSGDRVLKYYTVTLGNTLGHDPGIVKKFHELIPGLNNVLNSEKCDFILVFLHFDLQAGTDIKEAVKILNALSDDKPAILMVLHHKSDLKTTVPDSRGAVNRKNTITVDLLYCKEMGLLRCYKNDEALCEVINYINPENILNIGPRQSQTHEQMVKNPHPKYFTLATGNTLGHHVSLEGKLQELIPGLQKVQNLDECDFILVFCPFVSRAETDIEAAVKKLNILPGNRPTVLVVLHHNPESVVPESSRRVHRENTVTVDCLFHEGQGLLHCSINDEALSKVINWLQSEGILSNPAKQNPNQDSTANQRLMLPHKKYFTVVIGNTFARDVGLEGKFEELIEGLQKVQKLEECDFILVFCLFDSRCGTDIEPALNMLSGLPGNKAAIVLVLHYTSDPNTIVPDSSEAVNRKNTITVDVLFCKDVGLLTCCKNDEALCKVINWINNADITNMGPRQSQNQDTTANQMLMHRHKKYFTVVTGNTFARDVGLERKLEELIEGLQKVQKLEECDFILVFCLFDSQCGTDIKPSLNMLSSLPANKPAVVLVLHHTSDPNTIVPDSRGAVNRKNTITVDVLFCKDVGLLTCCKNDEALCKVINWINNADITNMGPRQSQTDEHITNQLVKNQHPKYFTLLSGNTLGHHVSIERKLQELIPGLQKVQDLEECDFSLVFCPVVSRTDTEAAVKKLSTLPGNRPTVLVVLHHTFDPESVVPDSSRRVNRENTVTVDCLFYEDQGLLQCSKNDEALSKVINWLYIEGILTKPAKQTQSITTDKGIKNWFSSWGTWTKQENKQSHQNHTVHQLLKRHPLKHYSLNTGKTLGHDIGIERKLEELVPSLQKVQKLEECDFILVFCPIVSRAGTDIEAAMRELSSLSGTKPAALMVLHHTFDPEQIVPDSKMTVKRDHLITVDCLFHEDHGLLRCNKNNEACILVSDWIKAQVLPMTKKGNKFN</sequence>
<dbReference type="PANTHER" id="PTHR34488:SF1">
    <property type="entry name" value="SI:CH211-245H14.1-RELATED"/>
    <property type="match status" value="1"/>
</dbReference>
<keyword evidence="2" id="KW-1185">Reference proteome</keyword>
<dbReference type="Proteomes" id="UP000727407">
    <property type="component" value="Unassembled WGS sequence"/>
</dbReference>
<protein>
    <submittedName>
        <fullName evidence="1">Verrucotoxin subunit beta-like isoform X6</fullName>
    </submittedName>
</protein>
<feature type="non-terminal residue" evidence="1">
    <location>
        <position position="957"/>
    </location>
</feature>
<dbReference type="OrthoDB" id="8446971at2759"/>